<organism evidence="2 3">
    <name type="scientific">Qipengyuania benthica</name>
    <dbReference type="NCBI Taxonomy" id="3067651"/>
    <lineage>
        <taxon>Bacteria</taxon>
        <taxon>Pseudomonadati</taxon>
        <taxon>Pseudomonadota</taxon>
        <taxon>Alphaproteobacteria</taxon>
        <taxon>Sphingomonadales</taxon>
        <taxon>Erythrobacteraceae</taxon>
        <taxon>Qipengyuania</taxon>
    </lineage>
</organism>
<comment type="caution">
    <text evidence="2">The sequence shown here is derived from an EMBL/GenBank/DDBJ whole genome shotgun (WGS) entry which is preliminary data.</text>
</comment>
<evidence type="ECO:0000313" key="3">
    <source>
        <dbReference type="Proteomes" id="UP001235664"/>
    </source>
</evidence>
<dbReference type="Proteomes" id="UP001235664">
    <property type="component" value="Unassembled WGS sequence"/>
</dbReference>
<reference evidence="2 3" key="1">
    <citation type="submission" date="2023-08" db="EMBL/GenBank/DDBJ databases">
        <title>genomic of DY56.</title>
        <authorList>
            <person name="Wang Y."/>
        </authorList>
    </citation>
    <scope>NUCLEOTIDE SEQUENCE [LARGE SCALE GENOMIC DNA]</scope>
    <source>
        <strain evidence="2 3">DY56-A-20</strain>
    </source>
</reference>
<proteinExistence type="predicted"/>
<keyword evidence="3" id="KW-1185">Reference proteome</keyword>
<evidence type="ECO:0000313" key="2">
    <source>
        <dbReference type="EMBL" id="MDP4540140.1"/>
    </source>
</evidence>
<dbReference type="RefSeq" id="WP_305930281.1">
    <property type="nucleotide sequence ID" value="NZ_JAVAIL010000003.1"/>
</dbReference>
<protein>
    <submittedName>
        <fullName evidence="2">Uncharacterized protein</fullName>
    </submittedName>
</protein>
<dbReference type="EMBL" id="JAVAIL010000003">
    <property type="protein sequence ID" value="MDP4540140.1"/>
    <property type="molecule type" value="Genomic_DNA"/>
</dbReference>
<keyword evidence="1" id="KW-0472">Membrane</keyword>
<evidence type="ECO:0000256" key="1">
    <source>
        <dbReference type="SAM" id="Phobius"/>
    </source>
</evidence>
<gene>
    <name evidence="2" type="ORF">Q9K01_10925</name>
</gene>
<feature type="transmembrane region" description="Helical" evidence="1">
    <location>
        <begin position="56"/>
        <end position="72"/>
    </location>
</feature>
<keyword evidence="1" id="KW-0812">Transmembrane</keyword>
<feature type="transmembrane region" description="Helical" evidence="1">
    <location>
        <begin position="24"/>
        <end position="44"/>
    </location>
</feature>
<accession>A0ABT9H9Y7</accession>
<keyword evidence="1" id="KW-1133">Transmembrane helix</keyword>
<name>A0ABT9H9Y7_9SPHN</name>
<sequence>MKPIDRHAPASRISSAIERWKRGLGVTALVAIMVLAAMIPAALIGWLSSYLGADEYLVGILALCVTAPWMLSQPEVLRSIGRITDTKN</sequence>